<name>A0A915EEJ3_9BILA</name>
<evidence type="ECO:0000313" key="2">
    <source>
        <dbReference type="Proteomes" id="UP000887574"/>
    </source>
</evidence>
<proteinExistence type="predicted"/>
<dbReference type="WBParaSite" id="jg5513">
    <property type="protein sequence ID" value="jg5513"/>
    <property type="gene ID" value="jg5513"/>
</dbReference>
<evidence type="ECO:0000313" key="3">
    <source>
        <dbReference type="WBParaSite" id="jg5513"/>
    </source>
</evidence>
<accession>A0A915EEJ3</accession>
<evidence type="ECO:0000256" key="1">
    <source>
        <dbReference type="SAM" id="MobiDB-lite"/>
    </source>
</evidence>
<keyword evidence="2" id="KW-1185">Reference proteome</keyword>
<dbReference type="Proteomes" id="UP000887574">
    <property type="component" value="Unplaced"/>
</dbReference>
<protein>
    <submittedName>
        <fullName evidence="3">Uncharacterized protein</fullName>
    </submittedName>
</protein>
<reference evidence="3" key="1">
    <citation type="submission" date="2022-11" db="UniProtKB">
        <authorList>
            <consortium name="WormBaseParasite"/>
        </authorList>
    </citation>
    <scope>IDENTIFICATION</scope>
</reference>
<feature type="region of interest" description="Disordered" evidence="1">
    <location>
        <begin position="50"/>
        <end position="69"/>
    </location>
</feature>
<organism evidence="2 3">
    <name type="scientific">Ditylenchus dipsaci</name>
    <dbReference type="NCBI Taxonomy" id="166011"/>
    <lineage>
        <taxon>Eukaryota</taxon>
        <taxon>Metazoa</taxon>
        <taxon>Ecdysozoa</taxon>
        <taxon>Nematoda</taxon>
        <taxon>Chromadorea</taxon>
        <taxon>Rhabditida</taxon>
        <taxon>Tylenchina</taxon>
        <taxon>Tylenchomorpha</taxon>
        <taxon>Sphaerularioidea</taxon>
        <taxon>Anguinidae</taxon>
        <taxon>Anguininae</taxon>
        <taxon>Ditylenchus</taxon>
    </lineage>
</organism>
<sequence length="69" mass="7683">MNSGVVRTILIASKKRKQEQELSWFGTAAAAMVVGVPDTAKRHTIKNQSVKVDEGTARQHKQTNHREIV</sequence>
<dbReference type="AlphaFoldDB" id="A0A915EEJ3"/>